<dbReference type="PROSITE" id="PS50931">
    <property type="entry name" value="HTH_LYSR"/>
    <property type="match status" value="1"/>
</dbReference>
<evidence type="ECO:0000259" key="5">
    <source>
        <dbReference type="PROSITE" id="PS50931"/>
    </source>
</evidence>
<dbReference type="RefSeq" id="WP_041156351.1">
    <property type="nucleotide sequence ID" value="NZ_CBCRVP010000016.1"/>
</dbReference>
<evidence type="ECO:0000256" key="4">
    <source>
        <dbReference type="ARBA" id="ARBA00023163"/>
    </source>
</evidence>
<dbReference type="InterPro" id="IPR000847">
    <property type="entry name" value="LysR_HTH_N"/>
</dbReference>
<evidence type="ECO:0000256" key="3">
    <source>
        <dbReference type="ARBA" id="ARBA00023125"/>
    </source>
</evidence>
<dbReference type="AlphaFoldDB" id="A0A0C3HPS3"/>
<dbReference type="Pfam" id="PF00126">
    <property type="entry name" value="HTH_1"/>
    <property type="match status" value="1"/>
</dbReference>
<proteinExistence type="inferred from homology"/>
<comment type="similarity">
    <text evidence="1">Belongs to the LysR transcriptional regulatory family.</text>
</comment>
<dbReference type="FunFam" id="1.10.10.10:FF:000001">
    <property type="entry name" value="LysR family transcriptional regulator"/>
    <property type="match status" value="1"/>
</dbReference>
<dbReference type="Pfam" id="PF03466">
    <property type="entry name" value="LysR_substrate"/>
    <property type="match status" value="1"/>
</dbReference>
<evidence type="ECO:0000256" key="2">
    <source>
        <dbReference type="ARBA" id="ARBA00023015"/>
    </source>
</evidence>
<dbReference type="EMBL" id="JXOK01000061">
    <property type="protein sequence ID" value="KIN10101.1"/>
    <property type="molecule type" value="Genomic_DNA"/>
</dbReference>
<dbReference type="InterPro" id="IPR036388">
    <property type="entry name" value="WH-like_DNA-bd_sf"/>
</dbReference>
<evidence type="ECO:0000256" key="1">
    <source>
        <dbReference type="ARBA" id="ARBA00009437"/>
    </source>
</evidence>
<reference evidence="6 7" key="1">
    <citation type="submission" date="2015-01" db="EMBL/GenBank/DDBJ databases">
        <title>Draft genome of Vibrio mytili type strain CAIM 528.</title>
        <authorList>
            <person name="Gonzalez-Castillo A."/>
            <person name="Gomez-Gil B."/>
            <person name="Enciso-Ibarra J."/>
        </authorList>
    </citation>
    <scope>NUCLEOTIDE SEQUENCE [LARGE SCALE GENOMIC DNA]</scope>
    <source>
        <strain evidence="6 7">CAIM 528</strain>
    </source>
</reference>
<dbReference type="SUPFAM" id="SSF46785">
    <property type="entry name" value="Winged helix' DNA-binding domain"/>
    <property type="match status" value="1"/>
</dbReference>
<dbReference type="GO" id="GO:0003700">
    <property type="term" value="F:DNA-binding transcription factor activity"/>
    <property type="evidence" value="ECO:0007669"/>
    <property type="project" value="InterPro"/>
</dbReference>
<feature type="domain" description="HTH lysR-type" evidence="5">
    <location>
        <begin position="4"/>
        <end position="61"/>
    </location>
</feature>
<dbReference type="PRINTS" id="PR00039">
    <property type="entry name" value="HTHLYSR"/>
</dbReference>
<name>A0A0C3HPS3_9VIBR</name>
<dbReference type="InterPro" id="IPR058163">
    <property type="entry name" value="LysR-type_TF_proteobact-type"/>
</dbReference>
<dbReference type="PANTHER" id="PTHR30537:SF26">
    <property type="entry name" value="GLYCINE CLEAVAGE SYSTEM TRANSCRIPTIONAL ACTIVATOR"/>
    <property type="match status" value="1"/>
</dbReference>
<evidence type="ECO:0000313" key="7">
    <source>
        <dbReference type="Proteomes" id="UP000031977"/>
    </source>
</evidence>
<sequence>MKLPPLRAVHCFESVARNLSFSLAAQELKVTQSAVSHQIRLLEDYLGESLFIRQGRKVSLSDTGARYLEDISPAISMIATASNRVRDGEKGSIRLAIYSSLAVKWLIPHLSEFKRLHPEIDLTLNMVASDPEQTDSVGDCFITVQPPKRNYMATHLYDEILYPVCSHKIWKEIQDQPLPEALWQYPILSTDSIFYERGKDWAEWCKAGGYALPKHADIQHFSHMLLAIEAARYDQGIAFANDFMLNERDKAQDLVYIPSHGLETGDSFYFIHKKSRSKQSEIIKITNWLKHLCWG</sequence>
<dbReference type="PANTHER" id="PTHR30537">
    <property type="entry name" value="HTH-TYPE TRANSCRIPTIONAL REGULATOR"/>
    <property type="match status" value="1"/>
</dbReference>
<dbReference type="OrthoDB" id="5526340at2"/>
<keyword evidence="7" id="KW-1185">Reference proteome</keyword>
<dbReference type="Gene3D" id="3.40.190.10">
    <property type="entry name" value="Periplasmic binding protein-like II"/>
    <property type="match status" value="2"/>
</dbReference>
<dbReference type="Proteomes" id="UP000031977">
    <property type="component" value="Unassembled WGS sequence"/>
</dbReference>
<evidence type="ECO:0000313" key="6">
    <source>
        <dbReference type="EMBL" id="KIN10101.1"/>
    </source>
</evidence>
<dbReference type="InterPro" id="IPR036390">
    <property type="entry name" value="WH_DNA-bd_sf"/>
</dbReference>
<dbReference type="InterPro" id="IPR005119">
    <property type="entry name" value="LysR_subst-bd"/>
</dbReference>
<organism evidence="6 7">
    <name type="scientific">Vibrio mytili</name>
    <dbReference type="NCBI Taxonomy" id="50718"/>
    <lineage>
        <taxon>Bacteria</taxon>
        <taxon>Pseudomonadati</taxon>
        <taxon>Pseudomonadota</taxon>
        <taxon>Gammaproteobacteria</taxon>
        <taxon>Vibrionales</taxon>
        <taxon>Vibrionaceae</taxon>
        <taxon>Vibrio</taxon>
    </lineage>
</organism>
<accession>A0A0C3HPS3</accession>
<comment type="caution">
    <text evidence="6">The sequence shown here is derived from an EMBL/GenBank/DDBJ whole genome shotgun (WGS) entry which is preliminary data.</text>
</comment>
<protein>
    <submittedName>
        <fullName evidence="6">LysR family transcriptional regulator</fullName>
    </submittedName>
</protein>
<keyword evidence="3" id="KW-0238">DNA-binding</keyword>
<gene>
    <name evidence="6" type="ORF">SU60_15710</name>
</gene>
<keyword evidence="2" id="KW-0805">Transcription regulation</keyword>
<dbReference type="STRING" id="50718.SU60_15710"/>
<dbReference type="Gene3D" id="1.10.10.10">
    <property type="entry name" value="Winged helix-like DNA-binding domain superfamily/Winged helix DNA-binding domain"/>
    <property type="match status" value="1"/>
</dbReference>
<keyword evidence="4" id="KW-0804">Transcription</keyword>
<dbReference type="SUPFAM" id="SSF53850">
    <property type="entry name" value="Periplasmic binding protein-like II"/>
    <property type="match status" value="1"/>
</dbReference>
<dbReference type="GO" id="GO:0006351">
    <property type="term" value="P:DNA-templated transcription"/>
    <property type="evidence" value="ECO:0007669"/>
    <property type="project" value="TreeGrafter"/>
</dbReference>
<dbReference type="GO" id="GO:0043565">
    <property type="term" value="F:sequence-specific DNA binding"/>
    <property type="evidence" value="ECO:0007669"/>
    <property type="project" value="TreeGrafter"/>
</dbReference>